<evidence type="ECO:0000259" key="13">
    <source>
        <dbReference type="PROSITE" id="PS50929"/>
    </source>
</evidence>
<feature type="domain" description="ABC transmembrane type-1" evidence="13">
    <location>
        <begin position="30"/>
        <end position="321"/>
    </location>
</feature>
<dbReference type="FunFam" id="3.40.50.300:FF:000140">
    <property type="entry name" value="Lipid A export ATP-binding/permease protein MsbA"/>
    <property type="match status" value="1"/>
</dbReference>
<keyword evidence="8 11" id="KW-1133">Transmembrane helix</keyword>
<proteinExistence type="predicted"/>
<dbReference type="PROSITE" id="PS50893">
    <property type="entry name" value="ABC_TRANSPORTER_2"/>
    <property type="match status" value="1"/>
</dbReference>
<dbReference type="PANTHER" id="PTHR43394:SF1">
    <property type="entry name" value="ATP-BINDING CASSETTE SUB-FAMILY B MEMBER 10, MITOCHONDRIAL"/>
    <property type="match status" value="1"/>
</dbReference>
<keyword evidence="3" id="KW-1003">Cell membrane</keyword>
<feature type="domain" description="ABC transporter" evidence="12">
    <location>
        <begin position="353"/>
        <end position="591"/>
    </location>
</feature>
<dbReference type="GO" id="GO:0005886">
    <property type="term" value="C:plasma membrane"/>
    <property type="evidence" value="ECO:0007669"/>
    <property type="project" value="UniProtKB-SubCell"/>
</dbReference>
<keyword evidence="2" id="KW-0813">Transport</keyword>
<evidence type="ECO:0000313" key="15">
    <source>
        <dbReference type="Proteomes" id="UP000291107"/>
    </source>
</evidence>
<dbReference type="PROSITE" id="PS50929">
    <property type="entry name" value="ABC_TM1F"/>
    <property type="match status" value="1"/>
</dbReference>
<evidence type="ECO:0000256" key="5">
    <source>
        <dbReference type="ARBA" id="ARBA00022741"/>
    </source>
</evidence>
<dbReference type="InterPro" id="IPR003593">
    <property type="entry name" value="AAA+_ATPase"/>
</dbReference>
<dbReference type="InterPro" id="IPR017871">
    <property type="entry name" value="ABC_transporter-like_CS"/>
</dbReference>
<feature type="transmembrane region" description="Helical" evidence="11">
    <location>
        <begin position="263"/>
        <end position="286"/>
    </location>
</feature>
<dbReference type="Proteomes" id="UP000291107">
    <property type="component" value="Unassembled WGS sequence"/>
</dbReference>
<dbReference type="PANTHER" id="PTHR43394">
    <property type="entry name" value="ATP-DEPENDENT PERMEASE MDL1, MITOCHONDRIAL"/>
    <property type="match status" value="1"/>
</dbReference>
<evidence type="ECO:0000256" key="11">
    <source>
        <dbReference type="SAM" id="Phobius"/>
    </source>
</evidence>
<dbReference type="SUPFAM" id="SSF52540">
    <property type="entry name" value="P-loop containing nucleoside triphosphate hydrolases"/>
    <property type="match status" value="1"/>
</dbReference>
<dbReference type="GO" id="GO:0015421">
    <property type="term" value="F:ABC-type oligopeptide transporter activity"/>
    <property type="evidence" value="ECO:0007669"/>
    <property type="project" value="TreeGrafter"/>
</dbReference>
<dbReference type="InterPro" id="IPR011527">
    <property type="entry name" value="ABC1_TM_dom"/>
</dbReference>
<dbReference type="EMBL" id="SEUB01000003">
    <property type="protein sequence ID" value="RYM42611.1"/>
    <property type="molecule type" value="Genomic_DNA"/>
</dbReference>
<comment type="subcellular location">
    <subcellularLocation>
        <location evidence="1">Cell membrane</location>
        <topology evidence="1">Multi-pass membrane protein</topology>
    </subcellularLocation>
</comment>
<dbReference type="InterPro" id="IPR003439">
    <property type="entry name" value="ABC_transporter-like_ATP-bd"/>
</dbReference>
<feature type="transmembrane region" description="Helical" evidence="11">
    <location>
        <begin position="25"/>
        <end position="50"/>
    </location>
</feature>
<sequence length="608" mass="67242">MSSPEPKAQSTLAIYFRLLAYVRPYAGLFILSIVGFLIFASTQPMLAYILKYFVDGLANPEASLFPGNPYLGKLQLLESVPLLIVLIAVWQGVGSYLGNYFLARVSLGLVHDLRVVLFNKLLDLPNSYFDKNNSGHLISRITFNVTMVTGAATDAIKVVIREGMTVIFLFCTLLWMNWKLTLVMVAILPVIGLMVNSTSKKFRKQSKKIQVSMGNVTHVASETIHGYRVVRSFGGETYEKVRFHDASQSNTDKQLTMTKTGAVYTPMLQLVTYSAMAVVMFLVLYLRGDASPGDLVAYITMAGLLPKPIRQLSEVSSTIQKGVAGAESIFEQLDEPAEVDHGTVERDRLQGRLEVRNLSFSYPDSEKKVLDDISFVVEPGQMVALVGRSGSGKSTLAGLIPRFYQHEQEHGQILLDDVQVQDLTLRSLRRQIALVTQQVTLFNDTVTNNIAYGDLAGAPFDEVKRAATEAYADEFIVKMPQGYETLVGENGVLLSGGQRQRIAIARALLKDAPLLILDEATSALDTESERHIQAALDHVVQNRTTLVIAHRLSTIEKADLILVMDDGKIVERGTHAQLLAQNGYYARLHAKEFEEGDEPQPTHVTDLC</sequence>
<dbReference type="PROSITE" id="PS00211">
    <property type="entry name" value="ABC_TRANSPORTER_1"/>
    <property type="match status" value="1"/>
</dbReference>
<evidence type="ECO:0000256" key="10">
    <source>
        <dbReference type="ARBA" id="ARBA00023136"/>
    </source>
</evidence>
<keyword evidence="6 14" id="KW-0067">ATP-binding</keyword>
<name>A0A4Q4L9H8_9PSED</name>
<accession>A0A4Q4L9H8</accession>
<dbReference type="Gene3D" id="3.40.50.300">
    <property type="entry name" value="P-loop containing nucleotide triphosphate hydrolases"/>
    <property type="match status" value="1"/>
</dbReference>
<dbReference type="InterPro" id="IPR039421">
    <property type="entry name" value="Type_1_exporter"/>
</dbReference>
<dbReference type="RefSeq" id="WP_039756787.1">
    <property type="nucleotide sequence ID" value="NZ_SEUB01000003.1"/>
</dbReference>
<evidence type="ECO:0000313" key="14">
    <source>
        <dbReference type="EMBL" id="RYM42611.1"/>
    </source>
</evidence>
<dbReference type="Pfam" id="PF00005">
    <property type="entry name" value="ABC_tran"/>
    <property type="match status" value="1"/>
</dbReference>
<evidence type="ECO:0000256" key="8">
    <source>
        <dbReference type="ARBA" id="ARBA00022989"/>
    </source>
</evidence>
<dbReference type="GO" id="GO:0034040">
    <property type="term" value="F:ATPase-coupled lipid transmembrane transporter activity"/>
    <property type="evidence" value="ECO:0007669"/>
    <property type="project" value="InterPro"/>
</dbReference>
<evidence type="ECO:0000259" key="12">
    <source>
        <dbReference type="PROSITE" id="PS50893"/>
    </source>
</evidence>
<feature type="transmembrane region" description="Helical" evidence="11">
    <location>
        <begin position="166"/>
        <end position="195"/>
    </location>
</feature>
<feature type="transmembrane region" description="Helical" evidence="11">
    <location>
        <begin position="80"/>
        <end position="102"/>
    </location>
</feature>
<dbReference type="SMART" id="SM00382">
    <property type="entry name" value="AAA"/>
    <property type="match status" value="1"/>
</dbReference>
<evidence type="ECO:0000256" key="7">
    <source>
        <dbReference type="ARBA" id="ARBA00022967"/>
    </source>
</evidence>
<evidence type="ECO:0000256" key="4">
    <source>
        <dbReference type="ARBA" id="ARBA00022692"/>
    </source>
</evidence>
<gene>
    <name evidence="14" type="primary">msbA</name>
    <name evidence="14" type="ORF">EVS84_09175</name>
</gene>
<keyword evidence="9" id="KW-0445">Lipid transport</keyword>
<keyword evidence="4 11" id="KW-0812">Transmembrane</keyword>
<organism evidence="14 15">
    <name type="scientific">Pseudomonas koreensis</name>
    <dbReference type="NCBI Taxonomy" id="198620"/>
    <lineage>
        <taxon>Bacteria</taxon>
        <taxon>Pseudomonadati</taxon>
        <taxon>Pseudomonadota</taxon>
        <taxon>Gammaproteobacteria</taxon>
        <taxon>Pseudomonadales</taxon>
        <taxon>Pseudomonadaceae</taxon>
        <taxon>Pseudomonas</taxon>
    </lineage>
</organism>
<reference evidence="14 15" key="1">
    <citation type="submission" date="2019-02" db="EMBL/GenBank/DDBJ databases">
        <title>Genome of Pseudomonas korensis isolated from heavy metal contaminated environment.</title>
        <authorList>
            <person name="Ayangbenro A.S."/>
            <person name="Babalola O."/>
        </authorList>
    </citation>
    <scope>NUCLEOTIDE SEQUENCE [LARGE SCALE GENOMIC DNA]</scope>
    <source>
        <strain evidence="14 15">AB36</strain>
    </source>
</reference>
<evidence type="ECO:0000256" key="9">
    <source>
        <dbReference type="ARBA" id="ARBA00023055"/>
    </source>
</evidence>
<dbReference type="CDD" id="cd18552">
    <property type="entry name" value="ABC_6TM_MsbA_like"/>
    <property type="match status" value="1"/>
</dbReference>
<dbReference type="Gene3D" id="1.20.1560.10">
    <property type="entry name" value="ABC transporter type 1, transmembrane domain"/>
    <property type="match status" value="1"/>
</dbReference>
<evidence type="ECO:0000256" key="2">
    <source>
        <dbReference type="ARBA" id="ARBA00022448"/>
    </source>
</evidence>
<comment type="caution">
    <text evidence="14">The sequence shown here is derived from an EMBL/GenBank/DDBJ whole genome shotgun (WGS) entry which is preliminary data.</text>
</comment>
<dbReference type="NCBIfam" id="TIGR02203">
    <property type="entry name" value="MsbA_lipidA"/>
    <property type="match status" value="1"/>
</dbReference>
<keyword evidence="10 11" id="KW-0472">Membrane</keyword>
<dbReference type="InterPro" id="IPR036640">
    <property type="entry name" value="ABC1_TM_sf"/>
</dbReference>
<dbReference type="GO" id="GO:0016887">
    <property type="term" value="F:ATP hydrolysis activity"/>
    <property type="evidence" value="ECO:0007669"/>
    <property type="project" value="InterPro"/>
</dbReference>
<evidence type="ECO:0000256" key="6">
    <source>
        <dbReference type="ARBA" id="ARBA00022840"/>
    </source>
</evidence>
<keyword evidence="5" id="KW-0547">Nucleotide-binding</keyword>
<dbReference type="AlphaFoldDB" id="A0A4Q4L9H8"/>
<evidence type="ECO:0000256" key="1">
    <source>
        <dbReference type="ARBA" id="ARBA00004651"/>
    </source>
</evidence>
<dbReference type="SUPFAM" id="SSF90123">
    <property type="entry name" value="ABC transporter transmembrane region"/>
    <property type="match status" value="1"/>
</dbReference>
<dbReference type="InterPro" id="IPR011917">
    <property type="entry name" value="ABC_transpr_lipidA"/>
</dbReference>
<dbReference type="InterPro" id="IPR027417">
    <property type="entry name" value="P-loop_NTPase"/>
</dbReference>
<evidence type="ECO:0000256" key="3">
    <source>
        <dbReference type="ARBA" id="ARBA00022475"/>
    </source>
</evidence>
<dbReference type="Pfam" id="PF00664">
    <property type="entry name" value="ABC_membrane"/>
    <property type="match status" value="1"/>
</dbReference>
<protein>
    <submittedName>
        <fullName evidence="14">Lipid A export permease/ATP-binding protein MsbA</fullName>
    </submittedName>
</protein>
<dbReference type="GO" id="GO:0005524">
    <property type="term" value="F:ATP binding"/>
    <property type="evidence" value="ECO:0007669"/>
    <property type="project" value="UniProtKB-KW"/>
</dbReference>
<keyword evidence="7" id="KW-1278">Translocase</keyword>